<evidence type="ECO:0000259" key="6">
    <source>
        <dbReference type="Pfam" id="PF13700"/>
    </source>
</evidence>
<dbReference type="EMBL" id="JAXOJX010000003">
    <property type="protein sequence ID" value="MDZ5455745.1"/>
    <property type="molecule type" value="Genomic_DNA"/>
</dbReference>
<organism evidence="7 8">
    <name type="scientific">Azohydromonas lata</name>
    <dbReference type="NCBI Taxonomy" id="45677"/>
    <lineage>
        <taxon>Bacteria</taxon>
        <taxon>Pseudomonadati</taxon>
        <taxon>Pseudomonadota</taxon>
        <taxon>Betaproteobacteria</taxon>
        <taxon>Burkholderiales</taxon>
        <taxon>Sphaerotilaceae</taxon>
        <taxon>Azohydromonas</taxon>
    </lineage>
</organism>
<dbReference type="InterPro" id="IPR019793">
    <property type="entry name" value="Peroxidases_heam-ligand_BS"/>
</dbReference>
<feature type="domain" description="DUF4158" evidence="6">
    <location>
        <begin position="15"/>
        <end position="164"/>
    </location>
</feature>
<dbReference type="PROSITE" id="PS00435">
    <property type="entry name" value="PEROXIDASE_1"/>
    <property type="match status" value="1"/>
</dbReference>
<proteinExistence type="inferred from homology"/>
<evidence type="ECO:0000256" key="3">
    <source>
        <dbReference type="ARBA" id="ARBA00023125"/>
    </source>
</evidence>
<protein>
    <submittedName>
        <fullName evidence="7">Tn3 family transposase</fullName>
    </submittedName>
</protein>
<dbReference type="Pfam" id="PF01526">
    <property type="entry name" value="DDE_Tnp_Tn3"/>
    <property type="match status" value="1"/>
</dbReference>
<dbReference type="InterPro" id="IPR002513">
    <property type="entry name" value="Tn3_Tnp_DDE_dom"/>
</dbReference>
<feature type="domain" description="Tn3 transposase DDE" evidence="5">
    <location>
        <begin position="569"/>
        <end position="954"/>
    </location>
</feature>
<dbReference type="RefSeq" id="WP_029001692.1">
    <property type="nucleotide sequence ID" value="NZ_JAXOJX010000003.1"/>
</dbReference>
<reference evidence="7 8" key="1">
    <citation type="submission" date="2023-11" db="EMBL/GenBank/DDBJ databases">
        <title>Draft genome of Azohydromonas lata strain H1 (DSM1123), a polyhydroxyalkanoate producer.</title>
        <authorList>
            <person name="Traversa D."/>
            <person name="D'Addabbo P."/>
            <person name="Pazzani C."/>
            <person name="Manzari C."/>
            <person name="Chiara M."/>
            <person name="Scrascia M."/>
        </authorList>
    </citation>
    <scope>NUCLEOTIDE SEQUENCE [LARGE SCALE GENOMIC DNA]</scope>
    <source>
        <strain evidence="7 8">H1</strain>
    </source>
</reference>
<dbReference type="NCBIfam" id="NF033527">
    <property type="entry name" value="transpos_Tn3"/>
    <property type="match status" value="1"/>
</dbReference>
<comment type="similarity">
    <text evidence="1">Belongs to the transposase 7 family.</text>
</comment>
<keyword evidence="3" id="KW-0238">DNA-binding</keyword>
<dbReference type="InterPro" id="IPR047653">
    <property type="entry name" value="Tn3-like_transpos"/>
</dbReference>
<evidence type="ECO:0000313" key="7">
    <source>
        <dbReference type="EMBL" id="MDZ5455745.1"/>
    </source>
</evidence>
<accession>A0ABU5IAQ8</accession>
<evidence type="ECO:0000256" key="1">
    <source>
        <dbReference type="ARBA" id="ARBA00009402"/>
    </source>
</evidence>
<keyword evidence="4" id="KW-0233">DNA recombination</keyword>
<dbReference type="InterPro" id="IPR025296">
    <property type="entry name" value="DUF4158"/>
</dbReference>
<name>A0ABU5IAQ8_9BURK</name>
<keyword evidence="8" id="KW-1185">Reference proteome</keyword>
<keyword evidence="2" id="KW-0815">Transposition</keyword>
<dbReference type="Pfam" id="PF13700">
    <property type="entry name" value="DUF4158"/>
    <property type="match status" value="1"/>
</dbReference>
<dbReference type="Proteomes" id="UP001293718">
    <property type="component" value="Unassembled WGS sequence"/>
</dbReference>
<evidence type="ECO:0000256" key="2">
    <source>
        <dbReference type="ARBA" id="ARBA00022578"/>
    </source>
</evidence>
<sequence>MSAFADRFVGCDCLPGRLSDFDREHFFSLTKADVEAVKEQFREGHQLAAALMVLFMRVAGRPLDGFTVLPRNLLRYAAGALGVAAPSIASLRSTYRRKQTLFAHQRWAKEYLGLTALEPAQEQNLVSALEVQAQDAAHTDDLVQAARHWLFTRRILIPSSRRLLDWARDAFAKIETQIVICVADAVGRAKAAKLLLAVHAPRPGTDVSRIEWLKTPPRRHSPTTLAETMEKVRYLKGLGVHEWDLSGVVLARQQAYARQIQARRPYRSRDIKLAAQLVEVVCFLRVTLLELTDAALHLASRRAQQLVRSAAERARTRHAQESASQLRQAALAKAVLHDGAKSWEERVLQAQELLAAVGDAVPVSFASRVRKALAEDSTRVHACLDVLSSLEFQGGSKDAGFTQWQAWTALRARPGHKDGGRDELPDVGAAWRSLVHQRDRKAGWRAFEASTMLALRRSLRRGSVWIDHSLSFQSREQLLIPPQQWALQQREHVELLGVPESFDALLMPLVAAIHAGMQAVVEALRVGKVEIGTDRMLHLPALLALPDDGEPVRTREAIYQRIGDVQLPELLLEVDAATNFSDALLGHRATSSQELLAVYGALLAHGTDLDARGVAHMIPELDAAQILVAMRAIEGSGRLRRANERVAEFQSRIPLAALWGEGDKASSDMLALDASRHLWNARVDPRRRTYAAGIYTHLRDRWGIVYDQPIVLGERQAGAAIEGVEQHNRVEDRIRLSLVACDTHGWTDAAMGIAKVLGFDLCPRLRDLAERKLFLPRPFLIPDELDAVTERRVSLKAIERGWPELLRLGASIRSGRVSAAQVMQRFGSAARGDPVHRAAEHLGRLLRTVFLCDYLAVADFRREIHTLLSRGESVHQLQRAVYSGRIAPERGRRPDELRAISGAHTLLTNVVLAFNTHRMNDVVLALRNSGMRIEDDWLRRIGPAHFGHINFRGTMRFGVERYVESLIQARGERSPSLRTGHA</sequence>
<evidence type="ECO:0000259" key="5">
    <source>
        <dbReference type="Pfam" id="PF01526"/>
    </source>
</evidence>
<evidence type="ECO:0000313" key="8">
    <source>
        <dbReference type="Proteomes" id="UP001293718"/>
    </source>
</evidence>
<comment type="caution">
    <text evidence="7">The sequence shown here is derived from an EMBL/GenBank/DDBJ whole genome shotgun (WGS) entry which is preliminary data.</text>
</comment>
<gene>
    <name evidence="7" type="ORF">SM757_04075</name>
</gene>
<evidence type="ECO:0000256" key="4">
    <source>
        <dbReference type="ARBA" id="ARBA00023172"/>
    </source>
</evidence>